<dbReference type="InterPro" id="IPR025959">
    <property type="entry name" value="Winged_HTH_dom"/>
</dbReference>
<name>A0ABV8A363_9DEIO</name>
<dbReference type="InterPro" id="IPR009057">
    <property type="entry name" value="Homeodomain-like_sf"/>
</dbReference>
<dbReference type="Proteomes" id="UP001595748">
    <property type="component" value="Unassembled WGS sequence"/>
</dbReference>
<sequence length="162" mass="19146">MSEVWRPKRLTRQQMEERRLAALPYLADLSLSSTTLARRFGVASSAIRDWRQRLQRGESLEATRSTGRPRFLTDHQTAEVIDTIRAGPDLERYPDGRWTTARIREHIGVKYGVWYDPDWLGTLLRRWGFSWQKAEKRPLERKIEQLDAWLEAELPALEKKDR</sequence>
<organism evidence="2 3">
    <name type="scientific">Deinococcus antarcticus</name>
    <dbReference type="NCBI Taxonomy" id="1298767"/>
    <lineage>
        <taxon>Bacteria</taxon>
        <taxon>Thermotogati</taxon>
        <taxon>Deinococcota</taxon>
        <taxon>Deinococci</taxon>
        <taxon>Deinococcales</taxon>
        <taxon>Deinococcaceae</taxon>
        <taxon>Deinococcus</taxon>
    </lineage>
</organism>
<accession>A0ABV8A363</accession>
<proteinExistence type="predicted"/>
<keyword evidence="3" id="KW-1185">Reference proteome</keyword>
<dbReference type="SUPFAM" id="SSF46689">
    <property type="entry name" value="Homeodomain-like"/>
    <property type="match status" value="1"/>
</dbReference>
<evidence type="ECO:0000313" key="3">
    <source>
        <dbReference type="Proteomes" id="UP001595748"/>
    </source>
</evidence>
<protein>
    <submittedName>
        <fullName evidence="2">Winged helix-turn-helix domain-containing protein</fullName>
    </submittedName>
</protein>
<reference evidence="3" key="1">
    <citation type="journal article" date="2019" name="Int. J. Syst. Evol. Microbiol.">
        <title>The Global Catalogue of Microorganisms (GCM) 10K type strain sequencing project: providing services to taxonomists for standard genome sequencing and annotation.</title>
        <authorList>
            <consortium name="The Broad Institute Genomics Platform"/>
            <consortium name="The Broad Institute Genome Sequencing Center for Infectious Disease"/>
            <person name="Wu L."/>
            <person name="Ma J."/>
        </authorList>
    </citation>
    <scope>NUCLEOTIDE SEQUENCE [LARGE SCALE GENOMIC DNA]</scope>
    <source>
        <strain evidence="3">CCTCC AB 2013263</strain>
    </source>
</reference>
<dbReference type="RefSeq" id="WP_380076273.1">
    <property type="nucleotide sequence ID" value="NZ_JBHRZF010000045.1"/>
</dbReference>
<evidence type="ECO:0000313" key="2">
    <source>
        <dbReference type="EMBL" id="MFC3860122.1"/>
    </source>
</evidence>
<feature type="domain" description="Winged helix-turn helix" evidence="1">
    <location>
        <begin position="95"/>
        <end position="152"/>
    </location>
</feature>
<dbReference type="EMBL" id="JBHRZF010000045">
    <property type="protein sequence ID" value="MFC3860122.1"/>
    <property type="molecule type" value="Genomic_DNA"/>
</dbReference>
<comment type="caution">
    <text evidence="2">The sequence shown here is derived from an EMBL/GenBank/DDBJ whole genome shotgun (WGS) entry which is preliminary data.</text>
</comment>
<gene>
    <name evidence="2" type="ORF">ACFOPQ_05010</name>
</gene>
<evidence type="ECO:0000259" key="1">
    <source>
        <dbReference type="Pfam" id="PF13592"/>
    </source>
</evidence>
<dbReference type="Pfam" id="PF13592">
    <property type="entry name" value="HTH_33"/>
    <property type="match status" value="1"/>
</dbReference>